<gene>
    <name evidence="10" type="ORF">DPMN_006542</name>
</gene>
<comment type="caution">
    <text evidence="10">The sequence shown here is derived from an EMBL/GenBank/DDBJ whole genome shotgun (WGS) entry which is preliminary data.</text>
</comment>
<sequence>MISAARIAEVPYLVVNHNETLTPPMAPNATSMPTEPDFVISSSVYASYVAYVVLVLIFGLSQNLLTLYVFYSDRRLHSMHNYFIVGLSLADIGMCVFGNWMIIASSFSQHWVFGRTGCVFYGFATTWFGISQISLLAAISIDRYVIIVKPRGIVMTKQKAFKLVMCCFGNGFVWALMPAIGWNSYSLEGIGVRCAINWRSHVTSDITYYMAILICGWICPLSLILFSYRNIFITLQCKRTRILEQSKLKGRTNRQRNDRKMAITVLCMICAFFISWTPYAIVTLCSAFGYFRKLPVVVTVLPALFAKSSIIWNPTIYVARNTLFRRALFQRVPFLHNLHRTLST</sequence>
<dbReference type="PANTHER" id="PTHR24240">
    <property type="entry name" value="OPSIN"/>
    <property type="match status" value="1"/>
</dbReference>
<dbReference type="Pfam" id="PF00001">
    <property type="entry name" value="7tm_1"/>
    <property type="match status" value="1"/>
</dbReference>
<keyword evidence="6" id="KW-0675">Receptor</keyword>
<keyword evidence="11" id="KW-1185">Reference proteome</keyword>
<dbReference type="PROSITE" id="PS50262">
    <property type="entry name" value="G_PROTEIN_RECEP_F1_2"/>
    <property type="match status" value="1"/>
</dbReference>
<evidence type="ECO:0000256" key="1">
    <source>
        <dbReference type="ARBA" id="ARBA00004141"/>
    </source>
</evidence>
<dbReference type="SUPFAM" id="SSF81321">
    <property type="entry name" value="Family A G protein-coupled receptor-like"/>
    <property type="match status" value="1"/>
</dbReference>
<keyword evidence="7" id="KW-0807">Transducer</keyword>
<evidence type="ECO:0000256" key="2">
    <source>
        <dbReference type="ARBA" id="ARBA00022692"/>
    </source>
</evidence>
<dbReference type="InterPro" id="IPR017452">
    <property type="entry name" value="GPCR_Rhodpsn_7TM"/>
</dbReference>
<reference evidence="10" key="1">
    <citation type="journal article" date="2019" name="bioRxiv">
        <title>The Genome of the Zebra Mussel, Dreissena polymorpha: A Resource for Invasive Species Research.</title>
        <authorList>
            <person name="McCartney M.A."/>
            <person name="Auch B."/>
            <person name="Kono T."/>
            <person name="Mallez S."/>
            <person name="Zhang Y."/>
            <person name="Obille A."/>
            <person name="Becker A."/>
            <person name="Abrahante J.E."/>
            <person name="Garbe J."/>
            <person name="Badalamenti J.P."/>
            <person name="Herman A."/>
            <person name="Mangelson H."/>
            <person name="Liachko I."/>
            <person name="Sullivan S."/>
            <person name="Sone E.D."/>
            <person name="Koren S."/>
            <person name="Silverstein K.A.T."/>
            <person name="Beckman K.B."/>
            <person name="Gohl D.M."/>
        </authorList>
    </citation>
    <scope>NUCLEOTIDE SEQUENCE</scope>
    <source>
        <strain evidence="10">Duluth1</strain>
        <tissue evidence="10">Whole animal</tissue>
    </source>
</reference>
<dbReference type="CDD" id="cd14969">
    <property type="entry name" value="7tmA_Opsins_type2_animals"/>
    <property type="match status" value="1"/>
</dbReference>
<evidence type="ECO:0000313" key="11">
    <source>
        <dbReference type="Proteomes" id="UP000828390"/>
    </source>
</evidence>
<keyword evidence="5 8" id="KW-0472">Membrane</keyword>
<evidence type="ECO:0000256" key="6">
    <source>
        <dbReference type="ARBA" id="ARBA00023170"/>
    </source>
</evidence>
<dbReference type="GO" id="GO:0016020">
    <property type="term" value="C:membrane"/>
    <property type="evidence" value="ECO:0007669"/>
    <property type="project" value="UniProtKB-SubCell"/>
</dbReference>
<dbReference type="Gene3D" id="1.20.1070.10">
    <property type="entry name" value="Rhodopsin 7-helix transmembrane proteins"/>
    <property type="match status" value="1"/>
</dbReference>
<evidence type="ECO:0000256" key="5">
    <source>
        <dbReference type="ARBA" id="ARBA00023136"/>
    </source>
</evidence>
<reference evidence="10" key="2">
    <citation type="submission" date="2020-11" db="EMBL/GenBank/DDBJ databases">
        <authorList>
            <person name="McCartney M.A."/>
            <person name="Auch B."/>
            <person name="Kono T."/>
            <person name="Mallez S."/>
            <person name="Becker A."/>
            <person name="Gohl D.M."/>
            <person name="Silverstein K.A.T."/>
            <person name="Koren S."/>
            <person name="Bechman K.B."/>
            <person name="Herman A."/>
            <person name="Abrahante J.E."/>
            <person name="Garbe J."/>
        </authorList>
    </citation>
    <scope>NUCLEOTIDE SEQUENCE</scope>
    <source>
        <strain evidence="10">Duluth1</strain>
        <tissue evidence="10">Whole animal</tissue>
    </source>
</reference>
<proteinExistence type="predicted"/>
<evidence type="ECO:0000256" key="7">
    <source>
        <dbReference type="ARBA" id="ARBA00023224"/>
    </source>
</evidence>
<evidence type="ECO:0000256" key="8">
    <source>
        <dbReference type="SAM" id="Phobius"/>
    </source>
</evidence>
<feature type="transmembrane region" description="Helical" evidence="8">
    <location>
        <begin position="160"/>
        <end position="180"/>
    </location>
</feature>
<feature type="transmembrane region" description="Helical" evidence="8">
    <location>
        <begin position="119"/>
        <end position="139"/>
    </location>
</feature>
<dbReference type="PRINTS" id="PR00237">
    <property type="entry name" value="GPCRRHODOPSN"/>
</dbReference>
<feature type="domain" description="G-protein coupled receptors family 1 profile" evidence="9">
    <location>
        <begin position="62"/>
        <end position="317"/>
    </location>
</feature>
<feature type="transmembrane region" description="Helical" evidence="8">
    <location>
        <begin position="82"/>
        <end position="107"/>
    </location>
</feature>
<keyword evidence="3 8" id="KW-1133">Transmembrane helix</keyword>
<keyword evidence="2 8" id="KW-0812">Transmembrane</keyword>
<accession>A0A9D4RXH3</accession>
<dbReference type="InterPro" id="IPR050125">
    <property type="entry name" value="GPCR_opsins"/>
</dbReference>
<evidence type="ECO:0000259" key="9">
    <source>
        <dbReference type="PROSITE" id="PS50262"/>
    </source>
</evidence>
<feature type="transmembrane region" description="Helical" evidence="8">
    <location>
        <begin position="206"/>
        <end position="228"/>
    </location>
</feature>
<feature type="transmembrane region" description="Helical" evidence="8">
    <location>
        <begin position="261"/>
        <end position="290"/>
    </location>
</feature>
<dbReference type="Proteomes" id="UP000828390">
    <property type="component" value="Unassembled WGS sequence"/>
</dbReference>
<evidence type="ECO:0000256" key="3">
    <source>
        <dbReference type="ARBA" id="ARBA00022989"/>
    </source>
</evidence>
<organism evidence="10 11">
    <name type="scientific">Dreissena polymorpha</name>
    <name type="common">Zebra mussel</name>
    <name type="synonym">Mytilus polymorpha</name>
    <dbReference type="NCBI Taxonomy" id="45954"/>
    <lineage>
        <taxon>Eukaryota</taxon>
        <taxon>Metazoa</taxon>
        <taxon>Spiralia</taxon>
        <taxon>Lophotrochozoa</taxon>
        <taxon>Mollusca</taxon>
        <taxon>Bivalvia</taxon>
        <taxon>Autobranchia</taxon>
        <taxon>Heteroconchia</taxon>
        <taxon>Euheterodonta</taxon>
        <taxon>Imparidentia</taxon>
        <taxon>Neoheterodontei</taxon>
        <taxon>Myida</taxon>
        <taxon>Dreissenoidea</taxon>
        <taxon>Dreissenidae</taxon>
        <taxon>Dreissena</taxon>
    </lineage>
</organism>
<keyword evidence="4" id="KW-0297">G-protein coupled receptor</keyword>
<dbReference type="AlphaFoldDB" id="A0A9D4RXH3"/>
<feature type="transmembrane region" description="Helical" evidence="8">
    <location>
        <begin position="48"/>
        <end position="70"/>
    </location>
</feature>
<name>A0A9D4RXH3_DREPO</name>
<protein>
    <recommendedName>
        <fullName evidence="9">G-protein coupled receptors family 1 profile domain-containing protein</fullName>
    </recommendedName>
</protein>
<evidence type="ECO:0000256" key="4">
    <source>
        <dbReference type="ARBA" id="ARBA00023040"/>
    </source>
</evidence>
<feature type="transmembrane region" description="Helical" evidence="8">
    <location>
        <begin position="296"/>
        <end position="319"/>
    </location>
</feature>
<comment type="subcellular location">
    <subcellularLocation>
        <location evidence="1">Membrane</location>
        <topology evidence="1">Multi-pass membrane protein</topology>
    </subcellularLocation>
</comment>
<dbReference type="EMBL" id="JAIWYP010000001">
    <property type="protein sequence ID" value="KAH3882600.1"/>
    <property type="molecule type" value="Genomic_DNA"/>
</dbReference>
<dbReference type="GO" id="GO:0004930">
    <property type="term" value="F:G protein-coupled receptor activity"/>
    <property type="evidence" value="ECO:0007669"/>
    <property type="project" value="UniProtKB-KW"/>
</dbReference>
<dbReference type="InterPro" id="IPR000276">
    <property type="entry name" value="GPCR_Rhodpsn"/>
</dbReference>
<evidence type="ECO:0000313" key="10">
    <source>
        <dbReference type="EMBL" id="KAH3882600.1"/>
    </source>
</evidence>